<proteinExistence type="predicted"/>
<keyword evidence="3" id="KW-1185">Reference proteome</keyword>
<dbReference type="AlphaFoldDB" id="A0A7W6AD86"/>
<name>A0A7W6AD86_9SPHN</name>
<evidence type="ECO:0000313" key="2">
    <source>
        <dbReference type="EMBL" id="MBB3880700.1"/>
    </source>
</evidence>
<dbReference type="EMBL" id="JACIDH010000019">
    <property type="protein sequence ID" value="MBB3880700.1"/>
    <property type="molecule type" value="Genomic_DNA"/>
</dbReference>
<dbReference type="RefSeq" id="WP_183952742.1">
    <property type="nucleotide sequence ID" value="NZ_JACIDH010000019.1"/>
</dbReference>
<dbReference type="Proteomes" id="UP000538670">
    <property type="component" value="Unassembled WGS sequence"/>
</dbReference>
<comment type="caution">
    <text evidence="2">The sequence shown here is derived from an EMBL/GenBank/DDBJ whole genome shotgun (WGS) entry which is preliminary data.</text>
</comment>
<sequence length="50" mass="5490">MAKDEKAERLAAALRENLKRRKAQARGLDDGPAALRKDGSDPQATANERE</sequence>
<accession>A0A7W6AD86</accession>
<gene>
    <name evidence="2" type="ORF">GGR48_003149</name>
</gene>
<evidence type="ECO:0000313" key="3">
    <source>
        <dbReference type="Proteomes" id="UP000538670"/>
    </source>
</evidence>
<protein>
    <submittedName>
        <fullName evidence="2">Uncharacterized protein</fullName>
    </submittedName>
</protein>
<evidence type="ECO:0000256" key="1">
    <source>
        <dbReference type="SAM" id="MobiDB-lite"/>
    </source>
</evidence>
<organism evidence="2 3">
    <name type="scientific">Sphingomonas pseudosanguinis</name>
    <dbReference type="NCBI Taxonomy" id="413712"/>
    <lineage>
        <taxon>Bacteria</taxon>
        <taxon>Pseudomonadati</taxon>
        <taxon>Pseudomonadota</taxon>
        <taxon>Alphaproteobacteria</taxon>
        <taxon>Sphingomonadales</taxon>
        <taxon>Sphingomonadaceae</taxon>
        <taxon>Sphingomonas</taxon>
    </lineage>
</organism>
<feature type="region of interest" description="Disordered" evidence="1">
    <location>
        <begin position="18"/>
        <end position="50"/>
    </location>
</feature>
<reference evidence="2 3" key="1">
    <citation type="submission" date="2020-08" db="EMBL/GenBank/DDBJ databases">
        <title>Genomic Encyclopedia of Type Strains, Phase IV (KMG-IV): sequencing the most valuable type-strain genomes for metagenomic binning, comparative biology and taxonomic classification.</title>
        <authorList>
            <person name="Goeker M."/>
        </authorList>
    </citation>
    <scope>NUCLEOTIDE SEQUENCE [LARGE SCALE GENOMIC DNA]</scope>
    <source>
        <strain evidence="2 3">DSM 19512</strain>
    </source>
</reference>